<dbReference type="CDD" id="cd04301">
    <property type="entry name" value="NAT_SF"/>
    <property type="match status" value="1"/>
</dbReference>
<dbReference type="AlphaFoldDB" id="A0AAX2JCA3"/>
<dbReference type="GeneID" id="78453490"/>
<sequence length="169" mass="19064">MNLKLIKMNEIYKEQLNNMMEEWYAAGEKIVPYAIVKTDYHDFTNYVINLESPIGIAGFVPTSTFFCLDIDRNILVGAINIRHCLNQNLLLNGGHIGDGVRPSERRKGIATKMISLALEECKKLGIHKVLMVCDKKNIGSAKSIINNGGVLENEIIVNGIVEQRYWIEN</sequence>
<dbReference type="RefSeq" id="WP_005981545.1">
    <property type="nucleotide sequence ID" value="NZ_CABKNW010000005.1"/>
</dbReference>
<feature type="domain" description="N-acetyltransferase" evidence="1">
    <location>
        <begin position="3"/>
        <end position="167"/>
    </location>
</feature>
<gene>
    <name evidence="2" type="ORF">NCTC12112_02204</name>
</gene>
<dbReference type="InterPro" id="IPR016181">
    <property type="entry name" value="Acyl_CoA_acyltransferase"/>
</dbReference>
<dbReference type="KEGG" id="ful:C4N20_01630"/>
<dbReference type="PANTHER" id="PTHR39173">
    <property type="entry name" value="ACETYLTRANSFERASE"/>
    <property type="match status" value="1"/>
</dbReference>
<dbReference type="InterPro" id="IPR000182">
    <property type="entry name" value="GNAT_dom"/>
</dbReference>
<dbReference type="GO" id="GO:0016747">
    <property type="term" value="F:acyltransferase activity, transferring groups other than amino-acyl groups"/>
    <property type="evidence" value="ECO:0007669"/>
    <property type="project" value="InterPro"/>
</dbReference>
<protein>
    <submittedName>
        <fullName evidence="2">Predicted acetyltransferase</fullName>
    </submittedName>
</protein>
<dbReference type="SUPFAM" id="SSF55729">
    <property type="entry name" value="Acyl-CoA N-acyltransferases (Nat)"/>
    <property type="match status" value="1"/>
</dbReference>
<dbReference type="PANTHER" id="PTHR39173:SF1">
    <property type="entry name" value="ACETYLTRANSFERASE"/>
    <property type="match status" value="1"/>
</dbReference>
<dbReference type="EMBL" id="LS483487">
    <property type="protein sequence ID" value="SQJ08117.1"/>
    <property type="molecule type" value="Genomic_DNA"/>
</dbReference>
<accession>A0AAX2JCA3</accession>
<evidence type="ECO:0000313" key="2">
    <source>
        <dbReference type="EMBL" id="SQJ08117.1"/>
    </source>
</evidence>
<dbReference type="Gene3D" id="3.40.630.30">
    <property type="match status" value="1"/>
</dbReference>
<evidence type="ECO:0000259" key="1">
    <source>
        <dbReference type="PROSITE" id="PS51186"/>
    </source>
</evidence>
<organism evidence="2 3">
    <name type="scientific">Fusobacterium ulcerans</name>
    <dbReference type="NCBI Taxonomy" id="861"/>
    <lineage>
        <taxon>Bacteria</taxon>
        <taxon>Fusobacteriati</taxon>
        <taxon>Fusobacteriota</taxon>
        <taxon>Fusobacteriia</taxon>
        <taxon>Fusobacteriales</taxon>
        <taxon>Fusobacteriaceae</taxon>
        <taxon>Fusobacterium</taxon>
    </lineage>
</organism>
<proteinExistence type="predicted"/>
<reference evidence="2 3" key="1">
    <citation type="submission" date="2018-06" db="EMBL/GenBank/DDBJ databases">
        <authorList>
            <consortium name="Pathogen Informatics"/>
            <person name="Doyle S."/>
        </authorList>
    </citation>
    <scope>NUCLEOTIDE SEQUENCE [LARGE SCALE GENOMIC DNA]</scope>
    <source>
        <strain evidence="2 3">NCTC12112</strain>
    </source>
</reference>
<name>A0AAX2JCA3_9FUSO</name>
<dbReference type="Proteomes" id="UP000249008">
    <property type="component" value="Chromosome 1"/>
</dbReference>
<evidence type="ECO:0000313" key="3">
    <source>
        <dbReference type="Proteomes" id="UP000249008"/>
    </source>
</evidence>
<dbReference type="PROSITE" id="PS51186">
    <property type="entry name" value="GNAT"/>
    <property type="match status" value="1"/>
</dbReference>
<dbReference type="Pfam" id="PF00583">
    <property type="entry name" value="Acetyltransf_1"/>
    <property type="match status" value="1"/>
</dbReference>